<dbReference type="Proteomes" id="UP001152885">
    <property type="component" value="Unassembled WGS sequence"/>
</dbReference>
<dbReference type="GO" id="GO:0016567">
    <property type="term" value="P:protein ubiquitination"/>
    <property type="evidence" value="ECO:0007669"/>
    <property type="project" value="TreeGrafter"/>
</dbReference>
<dbReference type="InterPro" id="IPR013083">
    <property type="entry name" value="Znf_RING/FYVE/PHD"/>
</dbReference>
<feature type="transmembrane region" description="Helical" evidence="6">
    <location>
        <begin position="253"/>
        <end position="275"/>
    </location>
</feature>
<keyword evidence="6" id="KW-0472">Membrane</keyword>
<evidence type="ECO:0000256" key="4">
    <source>
        <dbReference type="PROSITE-ProRule" id="PRU00175"/>
    </source>
</evidence>
<evidence type="ECO:0000313" key="8">
    <source>
        <dbReference type="EMBL" id="CAI5755800.1"/>
    </source>
</evidence>
<dbReference type="CDD" id="cd04813">
    <property type="entry name" value="PA_1"/>
    <property type="match status" value="1"/>
</dbReference>
<dbReference type="SUPFAM" id="SSF57850">
    <property type="entry name" value="RING/U-box"/>
    <property type="match status" value="1"/>
</dbReference>
<dbReference type="CDD" id="cd16448">
    <property type="entry name" value="RING-H2"/>
    <property type="match status" value="1"/>
</dbReference>
<dbReference type="GO" id="GO:0008270">
    <property type="term" value="F:zinc ion binding"/>
    <property type="evidence" value="ECO:0007669"/>
    <property type="project" value="UniProtKB-KW"/>
</dbReference>
<gene>
    <name evidence="8" type="ORF">CANVERA_P0316</name>
</gene>
<keyword evidence="3" id="KW-0862">Zinc</keyword>
<dbReference type="OrthoDB" id="8062037at2759"/>
<keyword evidence="6" id="KW-0812">Transmembrane</keyword>
<dbReference type="Gene3D" id="3.30.40.10">
    <property type="entry name" value="Zinc/RING finger domain, C3HC4 (zinc finger)"/>
    <property type="match status" value="1"/>
</dbReference>
<proteinExistence type="predicted"/>
<evidence type="ECO:0000256" key="6">
    <source>
        <dbReference type="SAM" id="Phobius"/>
    </source>
</evidence>
<dbReference type="InterPro" id="IPR001841">
    <property type="entry name" value="Znf_RING"/>
</dbReference>
<protein>
    <recommendedName>
        <fullName evidence="7">RING-type domain-containing protein</fullName>
    </recommendedName>
</protein>
<dbReference type="EMBL" id="CANTUO010000001">
    <property type="protein sequence ID" value="CAI5755800.1"/>
    <property type="molecule type" value="Genomic_DNA"/>
</dbReference>
<feature type="domain" description="RING-type" evidence="7">
    <location>
        <begin position="382"/>
        <end position="425"/>
    </location>
</feature>
<keyword evidence="6" id="KW-1133">Transmembrane helix</keyword>
<evidence type="ECO:0000313" key="9">
    <source>
        <dbReference type="Proteomes" id="UP001152885"/>
    </source>
</evidence>
<dbReference type="Gene3D" id="3.50.30.30">
    <property type="match status" value="1"/>
</dbReference>
<evidence type="ECO:0000256" key="5">
    <source>
        <dbReference type="SAM" id="MobiDB-lite"/>
    </source>
</evidence>
<comment type="caution">
    <text evidence="8">The sequence shown here is derived from an EMBL/GenBank/DDBJ whole genome shotgun (WGS) entry which is preliminary data.</text>
</comment>
<feature type="region of interest" description="Disordered" evidence="5">
    <location>
        <begin position="461"/>
        <end position="573"/>
    </location>
</feature>
<name>A0A9W4TS18_9ASCO</name>
<dbReference type="Pfam" id="PF13639">
    <property type="entry name" value="zf-RING_2"/>
    <property type="match status" value="1"/>
</dbReference>
<dbReference type="PANTHER" id="PTHR45969">
    <property type="entry name" value="RING ZINC FINGER PROTEIN-RELATED"/>
    <property type="match status" value="1"/>
</dbReference>
<reference evidence="8" key="1">
    <citation type="submission" date="2022-12" db="EMBL/GenBank/DDBJ databases">
        <authorList>
            <person name="Brejova B."/>
        </authorList>
    </citation>
    <scope>NUCLEOTIDE SEQUENCE</scope>
</reference>
<evidence type="ECO:0000256" key="2">
    <source>
        <dbReference type="ARBA" id="ARBA00022771"/>
    </source>
</evidence>
<accession>A0A9W4TS18</accession>
<evidence type="ECO:0000259" key="7">
    <source>
        <dbReference type="PROSITE" id="PS50089"/>
    </source>
</evidence>
<keyword evidence="1" id="KW-0479">Metal-binding</keyword>
<dbReference type="AlphaFoldDB" id="A0A9W4TS18"/>
<keyword evidence="9" id="KW-1185">Reference proteome</keyword>
<dbReference type="GO" id="GO:0061630">
    <property type="term" value="F:ubiquitin protein ligase activity"/>
    <property type="evidence" value="ECO:0007669"/>
    <property type="project" value="TreeGrafter"/>
</dbReference>
<evidence type="ECO:0000256" key="1">
    <source>
        <dbReference type="ARBA" id="ARBA00022723"/>
    </source>
</evidence>
<keyword evidence="2 4" id="KW-0863">Zinc-finger</keyword>
<dbReference type="PROSITE" id="PS50089">
    <property type="entry name" value="ZF_RING_2"/>
    <property type="match status" value="1"/>
</dbReference>
<dbReference type="SMART" id="SM00184">
    <property type="entry name" value="RING"/>
    <property type="match status" value="1"/>
</dbReference>
<dbReference type="PANTHER" id="PTHR45969:SF69">
    <property type="entry name" value="FINGER DOMAIN PROTEIN, PUTATIVE (AFU_ORTHOLOGUE AFUA_3G12190)-RELATED"/>
    <property type="match status" value="1"/>
</dbReference>
<organism evidence="8 9">
    <name type="scientific">Candida verbasci</name>
    <dbReference type="NCBI Taxonomy" id="1227364"/>
    <lineage>
        <taxon>Eukaryota</taxon>
        <taxon>Fungi</taxon>
        <taxon>Dikarya</taxon>
        <taxon>Ascomycota</taxon>
        <taxon>Saccharomycotina</taxon>
        <taxon>Pichiomycetes</taxon>
        <taxon>Debaryomycetaceae</taxon>
        <taxon>Candida/Lodderomyces clade</taxon>
        <taxon>Candida</taxon>
    </lineage>
</organism>
<feature type="compositionally biased region" description="Low complexity" evidence="5">
    <location>
        <begin position="548"/>
        <end position="567"/>
    </location>
</feature>
<evidence type="ECO:0000256" key="3">
    <source>
        <dbReference type="ARBA" id="ARBA00022833"/>
    </source>
</evidence>
<feature type="compositionally biased region" description="Polar residues" evidence="5">
    <location>
        <begin position="530"/>
        <end position="547"/>
    </location>
</feature>
<sequence length="573" mass="65059">MNPASPPVIVIRGQIHQPTRSVFQPKVLFICSTILLGFWYINQLLFANNQIGLDEVVYLTRNSFREIKDQFEFGLFNKRDLINDDSKIEDTDFDYPLNNMINSFFPVDSIINYNTTDNKNVTTHEIIGRYAAFSPVLNYKLNSEYKILPINACSTVDLGKEYKNKILIVLRGDCTFVDKISHILDSNLNPKSIIIANDESYRGLITMFSNNFNQDGTLNIPIMFVTHEDYVSLKKIENDKIILEVTTAYIGSWMSFVLSMILSPPLLIVIFYALILCGQKIRKRQVNIRNAKMVKSLPIFIYNIDHLISAPRIYKYLRVTGQTNMVPKDSENTQLYESPKNSPFASTTSINKIIVGGIDLRASKNSLNIITAPDDFFPAYKCSICLEKYIPLKSKVMVLDCKHFFHERCLSNWLINFKRSCPLCNTTLKSKKNYLLAGQEIDESYGSLIDLEAGQSSLFTPSQVESDETENPFQLPPTTMEHEEPETASSYFTAHSHPIEGSSRPTTNSSKRPFLINRPSEILNKFRRGSPNNNELSVSIDSGNNLYSPNDTNESSSSDNFDDSTVNLNSENV</sequence>